<protein>
    <recommendedName>
        <fullName evidence="3">Serine/threonine protein kinase</fullName>
    </recommendedName>
</protein>
<accession>A0A975T1V5</accession>
<reference evidence="1" key="1">
    <citation type="submission" date="2021-06" db="EMBL/GenBank/DDBJ databases">
        <title>Complete genome sequence of Nocardioides sp. G188.</title>
        <authorList>
            <person name="Im W.-T."/>
        </authorList>
    </citation>
    <scope>NUCLEOTIDE SEQUENCE</scope>
    <source>
        <strain evidence="1">G188</strain>
    </source>
</reference>
<dbReference type="EMBL" id="CP077062">
    <property type="protein sequence ID" value="QWZ10037.1"/>
    <property type="molecule type" value="Genomic_DNA"/>
</dbReference>
<gene>
    <name evidence="1" type="ORF">KRR39_10050</name>
</gene>
<evidence type="ECO:0000313" key="2">
    <source>
        <dbReference type="Proteomes" id="UP000683575"/>
    </source>
</evidence>
<dbReference type="Proteomes" id="UP000683575">
    <property type="component" value="Chromosome"/>
</dbReference>
<proteinExistence type="predicted"/>
<dbReference type="AlphaFoldDB" id="A0A975T1V5"/>
<keyword evidence="2" id="KW-1185">Reference proteome</keyword>
<evidence type="ECO:0000313" key="1">
    <source>
        <dbReference type="EMBL" id="QWZ10037.1"/>
    </source>
</evidence>
<evidence type="ECO:0008006" key="3">
    <source>
        <dbReference type="Google" id="ProtNLM"/>
    </source>
</evidence>
<name>A0A975T1V5_9ACTN</name>
<dbReference type="RefSeq" id="WP_216941883.1">
    <property type="nucleotide sequence ID" value="NZ_CP077062.1"/>
</dbReference>
<organism evidence="1 2">
    <name type="scientific">Nocardioides panacis</name>
    <dbReference type="NCBI Taxonomy" id="2849501"/>
    <lineage>
        <taxon>Bacteria</taxon>
        <taxon>Bacillati</taxon>
        <taxon>Actinomycetota</taxon>
        <taxon>Actinomycetes</taxon>
        <taxon>Propionibacteriales</taxon>
        <taxon>Nocardioidaceae</taxon>
        <taxon>Nocardioides</taxon>
    </lineage>
</organism>
<dbReference type="KEGG" id="nps:KRR39_10050"/>
<sequence length="284" mass="30415">MSNLTVVSRIEHDPAAYVRTCGTVLREFNHLTQDSGNVSWLVESAGQRLFVKTAGPPGPPAPGAPVPSFDHAGRVSLLRNAVDLATSCDHPALPALLNVIESPVGPALVYEAASGDLIRVPGDQRGDPTSPYQRLAHLPASALFGLFDTLIDVHVALAAAGWVAGDLYDGCLIVDFRAPTLSVIDLDSYRRGPTTNDMGRMFGSTRFMAPEEFELGAQLDQRTTVFTLGRIVWHFATRLTDEPAAFCGTAGLARVIQKACEPLPADRHASVADLGRAWNSVLHP</sequence>